<dbReference type="UniPathway" id="UPA00378"/>
<evidence type="ECO:0000313" key="12">
    <source>
        <dbReference type="EMBL" id="RZC14516.1"/>
    </source>
</evidence>
<evidence type="ECO:0000256" key="5">
    <source>
        <dbReference type="ARBA" id="ARBA00022692"/>
    </source>
</evidence>
<evidence type="ECO:0000256" key="2">
    <source>
        <dbReference type="ARBA" id="ARBA00004115"/>
    </source>
</evidence>
<dbReference type="GO" id="GO:0018279">
    <property type="term" value="P:protein N-linked glycosylation via asparagine"/>
    <property type="evidence" value="ECO:0007669"/>
    <property type="project" value="TreeGrafter"/>
</dbReference>
<keyword evidence="9" id="KW-0472">Membrane</keyword>
<dbReference type="PANTHER" id="PTHR21049">
    <property type="entry name" value="RIBOPHORIN I"/>
    <property type="match status" value="1"/>
</dbReference>
<comment type="subunit">
    <text evidence="10">Component of the oligosaccharyltransferase (OST) complex.</text>
</comment>
<keyword evidence="8" id="KW-1133">Transmembrane helix</keyword>
<gene>
    <name evidence="12" type="ORF">D0Y65_008471</name>
</gene>
<keyword evidence="13" id="KW-1185">Reference proteome</keyword>
<dbReference type="AlphaFoldDB" id="A0A445KUY9"/>
<keyword evidence="6 10" id="KW-0732">Signal</keyword>
<evidence type="ECO:0000256" key="7">
    <source>
        <dbReference type="ARBA" id="ARBA00022824"/>
    </source>
</evidence>
<dbReference type="Proteomes" id="UP000289340">
    <property type="component" value="Chromosome 4"/>
</dbReference>
<keyword evidence="12" id="KW-0808">Transferase</keyword>
<evidence type="ECO:0000256" key="10">
    <source>
        <dbReference type="RuleBase" id="RU361143"/>
    </source>
</evidence>
<feature type="coiled-coil region" evidence="11">
    <location>
        <begin position="588"/>
        <end position="615"/>
    </location>
</feature>
<evidence type="ECO:0000256" key="1">
    <source>
        <dbReference type="ARBA" id="ARBA00002791"/>
    </source>
</evidence>
<evidence type="ECO:0000313" key="13">
    <source>
        <dbReference type="Proteomes" id="UP000289340"/>
    </source>
</evidence>
<dbReference type="GO" id="GO:0016740">
    <property type="term" value="F:transferase activity"/>
    <property type="evidence" value="ECO:0007669"/>
    <property type="project" value="UniProtKB-KW"/>
</dbReference>
<dbReference type="Pfam" id="PF04597">
    <property type="entry name" value="Ribophorin_I"/>
    <property type="match status" value="1"/>
</dbReference>
<comment type="similarity">
    <text evidence="4 10">Belongs to the OST1 family.</text>
</comment>
<evidence type="ECO:0000256" key="6">
    <source>
        <dbReference type="ARBA" id="ARBA00022729"/>
    </source>
</evidence>
<name>A0A445KUY9_GLYSO</name>
<dbReference type="Gramene" id="XM_028371550.1">
    <property type="protein sequence ID" value="XP_028227351.1"/>
    <property type="gene ID" value="LOC114408488"/>
</dbReference>
<sequence length="619" mass="69079">MKRGIMSSNLFLFPILFSFAFLSSPVLSASDLILAKVDRRIDLTSQIVRITTSLKVQNTGSDVVSEILLSFPENQTSNLAYLKAALGEGKGKAKPSSGVGLPVEVVHLKDVPPALTIYSVSLPKGLGKGDILTLDVLAVFTHSLQPFPEKINQADIQLLLFQESARYLSPYAVKVQSLTVKLPDARIESYTKLGNAKLQGSELKYGPYENLPPFSYLPIVVHFENNQPFAVAKELVREIEISHWGNIQITEHYSIIHAGAQSKGEFSRLDYQTRQFLRGASAFRRLVAKLPPRAHSVYYRDEIGNISTSSLWGDSKKTELEIEPRYPMFGGWKTAFTIGYGLPLRDFLFGSDGKRFLNISFGAPISELVIDTLFVKVVLPEGSKDISVSVPFPVKQSQETKLSHLDIVGRPVVVLEKNNVVPEHNEHFQVYYKFNSLSMLREPLMLISGFLFLFVACIVYTHADISISKSSASYLAKLQWDEVQATIQQVHGIIGRCLTAHDKLEASLHDLSRTGDTQACKATRKSVDSSLKELSKELKQPLAILQSSPQAAQILPKVEELVTKERELQDKLLVKHSTIVDAYEKKAGREIENRIASQQQKITALRREIDDLMDLIDEI</sequence>
<keyword evidence="5" id="KW-0812">Transmembrane</keyword>
<evidence type="ECO:0000256" key="11">
    <source>
        <dbReference type="SAM" id="Coils"/>
    </source>
</evidence>
<comment type="pathway">
    <text evidence="3 10">Protein modification; protein glycosylation.</text>
</comment>
<dbReference type="SMR" id="A0A445KUY9"/>
<accession>A0A445KUY9</accession>
<feature type="signal peptide" evidence="10">
    <location>
        <begin position="1"/>
        <end position="28"/>
    </location>
</feature>
<dbReference type="EMBL" id="QZWG01000004">
    <property type="protein sequence ID" value="RZC14516.1"/>
    <property type="molecule type" value="Genomic_DNA"/>
</dbReference>
<comment type="function">
    <text evidence="1 10">Subunit of the oligosaccharyl transferase (OST) complex that catalyzes the initial transfer of a defined glycan (Glc(3)Man(9)GlcNAc(2) in eukaryotes) from the lipid carrier dolichol-pyrophosphate to an asparagine residue within an Asn-X-Ser/Thr consensus motif in nascent polypeptide chains, the first step in protein N-glycosylation. N-glycosylation occurs cotranslationally and the complex associates with the Sec61 complex at the channel-forming translocon complex that mediates protein translocation across the endoplasmic reticulum (ER). All subunits are required for a maximal enzyme activity.</text>
</comment>
<feature type="chain" id="PRO_5018822813" description="Dolichyl-diphosphooligosaccharide--protein glycosyltransferase subunit 1" evidence="10">
    <location>
        <begin position="29"/>
        <end position="619"/>
    </location>
</feature>
<evidence type="ECO:0000256" key="9">
    <source>
        <dbReference type="ARBA" id="ARBA00023136"/>
    </source>
</evidence>
<keyword evidence="11" id="KW-0175">Coiled coil</keyword>
<evidence type="ECO:0000256" key="8">
    <source>
        <dbReference type="ARBA" id="ARBA00022989"/>
    </source>
</evidence>
<protein>
    <recommendedName>
        <fullName evidence="10">Dolichyl-diphosphooligosaccharide--protein glycosyltransferase subunit 1</fullName>
    </recommendedName>
</protein>
<proteinExistence type="inferred from homology"/>
<keyword evidence="7 10" id="KW-0256">Endoplasmic reticulum</keyword>
<evidence type="ECO:0000256" key="3">
    <source>
        <dbReference type="ARBA" id="ARBA00004922"/>
    </source>
</evidence>
<comment type="subcellular location">
    <subcellularLocation>
        <location evidence="2 10">Endoplasmic reticulum membrane</location>
        <topology evidence="2 10">Single-pass type I membrane protein</topology>
    </subcellularLocation>
</comment>
<reference evidence="12 13" key="1">
    <citation type="submission" date="2018-09" db="EMBL/GenBank/DDBJ databases">
        <title>A high-quality reference genome of wild soybean provides a powerful tool to mine soybean genomes.</title>
        <authorList>
            <person name="Xie M."/>
            <person name="Chung C.Y.L."/>
            <person name="Li M.-W."/>
            <person name="Wong F.-L."/>
            <person name="Chan T.-F."/>
            <person name="Lam H.-M."/>
        </authorList>
    </citation>
    <scope>NUCLEOTIDE SEQUENCE [LARGE SCALE GENOMIC DNA]</scope>
    <source>
        <strain evidence="13">cv. W05</strain>
        <tissue evidence="12">Hypocotyl of etiolated seedlings</tissue>
    </source>
</reference>
<dbReference type="GO" id="GO:0008250">
    <property type="term" value="C:oligosaccharyltransferase complex"/>
    <property type="evidence" value="ECO:0007669"/>
    <property type="project" value="UniProtKB-UniRule"/>
</dbReference>
<organism evidence="12 13">
    <name type="scientific">Glycine soja</name>
    <name type="common">Wild soybean</name>
    <dbReference type="NCBI Taxonomy" id="3848"/>
    <lineage>
        <taxon>Eukaryota</taxon>
        <taxon>Viridiplantae</taxon>
        <taxon>Streptophyta</taxon>
        <taxon>Embryophyta</taxon>
        <taxon>Tracheophyta</taxon>
        <taxon>Spermatophyta</taxon>
        <taxon>Magnoliopsida</taxon>
        <taxon>eudicotyledons</taxon>
        <taxon>Gunneridae</taxon>
        <taxon>Pentapetalae</taxon>
        <taxon>rosids</taxon>
        <taxon>fabids</taxon>
        <taxon>Fabales</taxon>
        <taxon>Fabaceae</taxon>
        <taxon>Papilionoideae</taxon>
        <taxon>50 kb inversion clade</taxon>
        <taxon>NPAAA clade</taxon>
        <taxon>indigoferoid/millettioid clade</taxon>
        <taxon>Phaseoleae</taxon>
        <taxon>Glycine</taxon>
        <taxon>Glycine subgen. Soja</taxon>
    </lineage>
</organism>
<evidence type="ECO:0000256" key="4">
    <source>
        <dbReference type="ARBA" id="ARBA00008905"/>
    </source>
</evidence>
<dbReference type="InterPro" id="IPR007676">
    <property type="entry name" value="Ribophorin_I"/>
</dbReference>
<dbReference type="PANTHER" id="PTHR21049:SF0">
    <property type="entry name" value="DOLICHYL-DIPHOSPHOOLIGOSACCHARIDE--PROTEIN GLYCOSYLTRANSFERASE SUBUNIT 1"/>
    <property type="match status" value="1"/>
</dbReference>
<comment type="caution">
    <text evidence="12">The sequence shown here is derived from an EMBL/GenBank/DDBJ whole genome shotgun (WGS) entry which is preliminary data.</text>
</comment>